<organism evidence="1">
    <name type="scientific">marine sediment metagenome</name>
    <dbReference type="NCBI Taxonomy" id="412755"/>
    <lineage>
        <taxon>unclassified sequences</taxon>
        <taxon>metagenomes</taxon>
        <taxon>ecological metagenomes</taxon>
    </lineage>
</organism>
<evidence type="ECO:0000313" key="1">
    <source>
        <dbReference type="EMBL" id="GAG17424.1"/>
    </source>
</evidence>
<name>X0VGK4_9ZZZZ</name>
<sequence>MSEEKTCLRCGSTNLEDGEFQSTGKIYSRPKNAKLLTVLTTGVPVDTIMCYDCGHVELVVDTEKAKSIAKVS</sequence>
<gene>
    <name evidence="1" type="ORF">S01H1_54459</name>
</gene>
<dbReference type="AlphaFoldDB" id="X0VGK4"/>
<reference evidence="1" key="1">
    <citation type="journal article" date="2014" name="Front. Microbiol.">
        <title>High frequency of phylogenetically diverse reductive dehalogenase-homologous genes in deep subseafloor sedimentary metagenomes.</title>
        <authorList>
            <person name="Kawai M."/>
            <person name="Futagami T."/>
            <person name="Toyoda A."/>
            <person name="Takaki Y."/>
            <person name="Nishi S."/>
            <person name="Hori S."/>
            <person name="Arai W."/>
            <person name="Tsubouchi T."/>
            <person name="Morono Y."/>
            <person name="Uchiyama I."/>
            <person name="Ito T."/>
            <person name="Fujiyama A."/>
            <person name="Inagaki F."/>
            <person name="Takami H."/>
        </authorList>
    </citation>
    <scope>NUCLEOTIDE SEQUENCE</scope>
    <source>
        <strain evidence="1">Expedition CK06-06</strain>
    </source>
</reference>
<dbReference type="EMBL" id="BARS01035339">
    <property type="protein sequence ID" value="GAG17424.1"/>
    <property type="molecule type" value="Genomic_DNA"/>
</dbReference>
<proteinExistence type="predicted"/>
<comment type="caution">
    <text evidence="1">The sequence shown here is derived from an EMBL/GenBank/DDBJ whole genome shotgun (WGS) entry which is preliminary data.</text>
</comment>
<protein>
    <submittedName>
        <fullName evidence="1">Uncharacterized protein</fullName>
    </submittedName>
</protein>
<accession>X0VGK4</accession>